<evidence type="ECO:0000256" key="5">
    <source>
        <dbReference type="ARBA" id="ARBA00012079"/>
    </source>
</evidence>
<dbReference type="CDD" id="cd00982">
    <property type="entry name" value="gltB_C"/>
    <property type="match status" value="1"/>
</dbReference>
<evidence type="ECO:0000256" key="12">
    <source>
        <dbReference type="ARBA" id="ARBA00023002"/>
    </source>
</evidence>
<comment type="cofactor">
    <cofactor evidence="2">
        <name>[3Fe-4S] cluster</name>
        <dbReference type="ChEBI" id="CHEBI:21137"/>
    </cofactor>
</comment>
<dbReference type="Gene3D" id="3.60.20.10">
    <property type="entry name" value="Glutamine Phosphoribosylpyrophosphate, subunit 1, domain 1"/>
    <property type="match status" value="1"/>
</dbReference>
<keyword evidence="14" id="KW-0411">Iron-sulfur</keyword>
<name>A0A1H6K3R4_9BACT</name>
<dbReference type="GO" id="GO:0016740">
    <property type="term" value="F:transferase activity"/>
    <property type="evidence" value="ECO:0007669"/>
    <property type="project" value="UniProtKB-KW"/>
</dbReference>
<evidence type="ECO:0000256" key="8">
    <source>
        <dbReference type="ARBA" id="ARBA00022643"/>
    </source>
</evidence>
<dbReference type="SUPFAM" id="SSF56235">
    <property type="entry name" value="N-terminal nucleophile aminohydrolases (Ntn hydrolases)"/>
    <property type="match status" value="1"/>
</dbReference>
<dbReference type="GO" id="GO:0046872">
    <property type="term" value="F:metal ion binding"/>
    <property type="evidence" value="ECO:0007669"/>
    <property type="project" value="UniProtKB-KW"/>
</dbReference>
<dbReference type="InterPro" id="IPR002932">
    <property type="entry name" value="Glu_synthdom"/>
</dbReference>
<dbReference type="PROSITE" id="PS51278">
    <property type="entry name" value="GATASE_TYPE_2"/>
    <property type="match status" value="1"/>
</dbReference>
<dbReference type="CDD" id="cd00713">
    <property type="entry name" value="GltS"/>
    <property type="match status" value="1"/>
</dbReference>
<evidence type="ECO:0000256" key="9">
    <source>
        <dbReference type="ARBA" id="ARBA00022723"/>
    </source>
</evidence>
<dbReference type="KEGG" id="agl:PYTT_0048"/>
<evidence type="ECO:0000256" key="11">
    <source>
        <dbReference type="ARBA" id="ARBA00022962"/>
    </source>
</evidence>
<dbReference type="GO" id="GO:0004355">
    <property type="term" value="F:glutamate synthase (NADPH) activity"/>
    <property type="evidence" value="ECO:0007669"/>
    <property type="project" value="UniProtKB-EC"/>
</dbReference>
<evidence type="ECO:0000256" key="17">
    <source>
        <dbReference type="ARBA" id="ARBA00037898"/>
    </source>
</evidence>
<keyword evidence="7" id="KW-0285">Flavoprotein</keyword>
<dbReference type="FunFam" id="3.60.20.10:FF:000001">
    <property type="entry name" value="Glutamate synthase, large subunit"/>
    <property type="match status" value="1"/>
</dbReference>
<dbReference type="InterPro" id="IPR006982">
    <property type="entry name" value="Glu_synth_centr_N"/>
</dbReference>
<dbReference type="FunFam" id="3.20.20.70:FF:000031">
    <property type="entry name" value="Glutamate synthase 1 [NADH]"/>
    <property type="match status" value="1"/>
</dbReference>
<dbReference type="Pfam" id="PF01493">
    <property type="entry name" value="GXGXG"/>
    <property type="match status" value="1"/>
</dbReference>
<keyword evidence="13" id="KW-0408">Iron</keyword>
<dbReference type="GO" id="GO:0051538">
    <property type="term" value="F:3 iron, 4 sulfur cluster binding"/>
    <property type="evidence" value="ECO:0007669"/>
    <property type="project" value="UniProtKB-KW"/>
</dbReference>
<comment type="similarity">
    <text evidence="4">Belongs to the glutamate synthase family.</text>
</comment>
<comment type="pathway">
    <text evidence="17">Amino-acid biosynthesis; L-glutamate biosynthesis via GLT pathway; L-glutamate from 2-oxoglutarate and L-glutamine (NADP(+) route): step 1/1.</text>
</comment>
<dbReference type="SUPFAM" id="SSF69336">
    <property type="entry name" value="Alpha subunit of glutamate synthase, C-terminal domain"/>
    <property type="match status" value="1"/>
</dbReference>
<keyword evidence="6" id="KW-0028">Amino-acid biosynthesis</keyword>
<dbReference type="NCBIfam" id="NF008730">
    <property type="entry name" value="PRK11750.1"/>
    <property type="match status" value="1"/>
</dbReference>
<evidence type="ECO:0000256" key="6">
    <source>
        <dbReference type="ARBA" id="ARBA00022605"/>
    </source>
</evidence>
<evidence type="ECO:0000313" key="23">
    <source>
        <dbReference type="Proteomes" id="UP000176204"/>
    </source>
</evidence>
<evidence type="ECO:0000256" key="15">
    <source>
        <dbReference type="ARBA" id="ARBA00023164"/>
    </source>
</evidence>
<keyword evidence="16" id="KW-0003">3Fe-4S</keyword>
<evidence type="ECO:0000256" key="19">
    <source>
        <dbReference type="ARBA" id="ARBA00072108"/>
    </source>
</evidence>
<evidence type="ECO:0000256" key="14">
    <source>
        <dbReference type="ARBA" id="ARBA00023014"/>
    </source>
</evidence>
<evidence type="ECO:0000313" key="22">
    <source>
        <dbReference type="EMBL" id="SEH69643.1"/>
    </source>
</evidence>
<dbReference type="OrthoDB" id="9758182at2"/>
<evidence type="ECO:0000256" key="10">
    <source>
        <dbReference type="ARBA" id="ARBA00022827"/>
    </source>
</evidence>
<evidence type="ECO:0000256" key="18">
    <source>
        <dbReference type="ARBA" id="ARBA00048151"/>
    </source>
</evidence>
<dbReference type="InterPro" id="IPR029055">
    <property type="entry name" value="Ntn_hydrolases_N"/>
</dbReference>
<evidence type="ECO:0000256" key="2">
    <source>
        <dbReference type="ARBA" id="ARBA00001927"/>
    </source>
</evidence>
<dbReference type="EMBL" id="LT629973">
    <property type="protein sequence ID" value="SEH69643.1"/>
    <property type="molecule type" value="Genomic_DNA"/>
</dbReference>
<comment type="catalytic activity">
    <reaction evidence="18">
        <text>2 L-glutamate + NADP(+) = L-glutamine + 2-oxoglutarate + NADPH + H(+)</text>
        <dbReference type="Rhea" id="RHEA:15501"/>
        <dbReference type="ChEBI" id="CHEBI:15378"/>
        <dbReference type="ChEBI" id="CHEBI:16810"/>
        <dbReference type="ChEBI" id="CHEBI:29985"/>
        <dbReference type="ChEBI" id="CHEBI:57783"/>
        <dbReference type="ChEBI" id="CHEBI:58349"/>
        <dbReference type="ChEBI" id="CHEBI:58359"/>
        <dbReference type="EC" id="1.4.1.13"/>
    </reaction>
</comment>
<dbReference type="InterPro" id="IPR036485">
    <property type="entry name" value="Glu_synth_asu_C_sf"/>
</dbReference>
<keyword evidence="11 22" id="KW-0315">Glutamine amidotransferase</keyword>
<evidence type="ECO:0000256" key="20">
    <source>
        <dbReference type="ARBA" id="ARBA00079921"/>
    </source>
</evidence>
<dbReference type="InterPro" id="IPR013785">
    <property type="entry name" value="Aldolase_TIM"/>
</dbReference>
<evidence type="ECO:0000259" key="21">
    <source>
        <dbReference type="PROSITE" id="PS51278"/>
    </source>
</evidence>
<comment type="cofactor">
    <cofactor evidence="1">
        <name>FMN</name>
        <dbReference type="ChEBI" id="CHEBI:58210"/>
    </cofactor>
</comment>
<dbReference type="PANTHER" id="PTHR11938">
    <property type="entry name" value="FAD NADPH DEHYDROGENASE/OXIDOREDUCTASE"/>
    <property type="match status" value="1"/>
</dbReference>
<dbReference type="FunFam" id="2.160.20.60:FF:000001">
    <property type="entry name" value="Glutamate synthase, large subunit"/>
    <property type="match status" value="1"/>
</dbReference>
<dbReference type="Proteomes" id="UP000176204">
    <property type="component" value="Chromosome I"/>
</dbReference>
<keyword evidence="23" id="KW-1185">Reference proteome</keyword>
<dbReference type="STRING" id="1679444.PYTT_0048"/>
<protein>
    <recommendedName>
        <fullName evidence="19">Glutamate synthase [NADPH] large chain</fullName>
        <ecNumber evidence="5">1.4.1.13</ecNumber>
    </recommendedName>
    <alternativeName>
        <fullName evidence="20">Glutamate synthase subunit alpha</fullName>
    </alternativeName>
</protein>
<dbReference type="SUPFAM" id="SSF51395">
    <property type="entry name" value="FMN-linked oxidoreductases"/>
    <property type="match status" value="1"/>
</dbReference>
<proteinExistence type="inferred from homology"/>
<reference evidence="23" key="1">
    <citation type="submission" date="2016-09" db="EMBL/GenBank/DDBJ databases">
        <authorList>
            <person name="Koehorst J."/>
        </authorList>
    </citation>
    <scope>NUCLEOTIDE SEQUENCE [LARGE SCALE GENOMIC DNA]</scope>
</reference>
<evidence type="ECO:0000256" key="4">
    <source>
        <dbReference type="ARBA" id="ARBA00009716"/>
    </source>
</evidence>
<dbReference type="CDD" id="cd02808">
    <property type="entry name" value="GltS_FMN"/>
    <property type="match status" value="1"/>
</dbReference>
<dbReference type="InterPro" id="IPR002489">
    <property type="entry name" value="Glu_synth_asu_C"/>
</dbReference>
<keyword evidence="9" id="KW-0479">Metal-binding</keyword>
<dbReference type="Gene3D" id="3.20.20.70">
    <property type="entry name" value="Aldolase class I"/>
    <property type="match status" value="2"/>
</dbReference>
<dbReference type="GO" id="GO:0019676">
    <property type="term" value="P:ammonia assimilation cycle"/>
    <property type="evidence" value="ECO:0007669"/>
    <property type="project" value="TreeGrafter"/>
</dbReference>
<feature type="domain" description="Glutamine amidotransferase type-2" evidence="21">
    <location>
        <begin position="23"/>
        <end position="422"/>
    </location>
</feature>
<evidence type="ECO:0000256" key="16">
    <source>
        <dbReference type="ARBA" id="ARBA00023291"/>
    </source>
</evidence>
<dbReference type="RefSeq" id="WP_067772017.1">
    <property type="nucleotide sequence ID" value="NZ_LIGX01000002.1"/>
</dbReference>
<keyword evidence="8" id="KW-0288">FMN</keyword>
<evidence type="ECO:0000256" key="3">
    <source>
        <dbReference type="ARBA" id="ARBA00001974"/>
    </source>
</evidence>
<dbReference type="InterPro" id="IPR017932">
    <property type="entry name" value="GATase_2_dom"/>
</dbReference>
<evidence type="ECO:0000256" key="7">
    <source>
        <dbReference type="ARBA" id="ARBA00022630"/>
    </source>
</evidence>
<dbReference type="EC" id="1.4.1.13" evidence="5"/>
<dbReference type="Gene3D" id="2.160.20.60">
    <property type="entry name" value="Glutamate synthase, alpha subunit, C-terminal domain"/>
    <property type="match status" value="1"/>
</dbReference>
<keyword evidence="15" id="KW-0314">Glutamate biosynthesis</keyword>
<keyword evidence="10" id="KW-0274">FAD</keyword>
<dbReference type="InterPro" id="IPR050711">
    <property type="entry name" value="ET-N_metabolism_enzyme"/>
</dbReference>
<keyword evidence="22" id="KW-0808">Transferase</keyword>
<keyword evidence="12" id="KW-0560">Oxidoreductase</keyword>
<evidence type="ECO:0000256" key="1">
    <source>
        <dbReference type="ARBA" id="ARBA00001917"/>
    </source>
</evidence>
<organism evidence="22 23">
    <name type="scientific">Akkermansia glycaniphila</name>
    <dbReference type="NCBI Taxonomy" id="1679444"/>
    <lineage>
        <taxon>Bacteria</taxon>
        <taxon>Pseudomonadati</taxon>
        <taxon>Verrucomicrobiota</taxon>
        <taxon>Verrucomicrobiia</taxon>
        <taxon>Verrucomicrobiales</taxon>
        <taxon>Akkermansiaceae</taxon>
        <taxon>Akkermansia</taxon>
    </lineage>
</organism>
<dbReference type="GO" id="GO:0006537">
    <property type="term" value="P:glutamate biosynthetic process"/>
    <property type="evidence" value="ECO:0007669"/>
    <property type="project" value="UniProtKB-KW"/>
</dbReference>
<dbReference type="Pfam" id="PF00310">
    <property type="entry name" value="GATase_2"/>
    <property type="match status" value="1"/>
</dbReference>
<comment type="cofactor">
    <cofactor evidence="3">
        <name>FAD</name>
        <dbReference type="ChEBI" id="CHEBI:57692"/>
    </cofactor>
</comment>
<dbReference type="Pfam" id="PF01645">
    <property type="entry name" value="Glu_synthase"/>
    <property type="match status" value="1"/>
</dbReference>
<dbReference type="PANTHER" id="PTHR11938:SF133">
    <property type="entry name" value="GLUTAMATE SYNTHASE (NADH)"/>
    <property type="match status" value="1"/>
</dbReference>
<accession>A0A1H6K3R4</accession>
<evidence type="ECO:0000256" key="13">
    <source>
        <dbReference type="ARBA" id="ARBA00023004"/>
    </source>
</evidence>
<sequence length="1510" mass="165315">MNTSTYYPQPDGLYSPEYEHDACGVGMVVDTKGRPSHDIVLKGITVLERLLHRGAAGSDPETGDGAGILMQIPHEFFTETCPEIHLPAPGRYALASLFLPQQEQERDACRAIVAATAETEGFLILGWRKVPVELSSIGEQARLTAPAIEQCFLAPSQDETALEGDALERRLYILRRSIENAVEKAIPGLGDRFYISSLSSRTVVYKGLLKAPQLPRFYEDLTDPRFRSAVAIVHQRYSTNTFPSWPLAHPFRYIAHNGEVNTLRGNLNQMAARQGSLASPLFGDDIRKILPVIRPGQSDSASLDNALELLVTAGRSLPHAMMMLIPQAWGRKHFMGEDVRGFFDYHSGIMEPWDGPAAVCFTDGMGAGALVDRNGLRPARYELTQDGLLVLASEAGVVDHEPSTIVKRGCLRPGQMLWIDFATGRISYDAEIKTRIARSKPYRRWCDENRIRIHGFFDSITAPDVDSATLLSRQTLFAYTQDEIDTLLLPMAKTGHDPVASMGNDAALAILSERPQLLFNYFKQLFAQVTNPPIDPIREELVMSLTTYIGNPANILEETPQMARIIRLERPILTTCDLERLKECKEPDYRSATLNLGFSPTREHGLAEALAELGKQAERAVHQGFRILILSDRNLEATEAPIPSLLAVATVNAHLAKLGLRTSTGVIADTGEAREIMHFALLLGYGATAVCPWLAFETITHCGRKGALGDELSETKALENYLQAIDQGLLKTMSKMGISTLRSYRGAQVFEAIGLGRNVVQTYFPGTATRIGGIGLDDIAREAAMRFDRQKEIDRTAGEHTLENSGNYKYAKGGEKHIWTSRTIAQFQKSLRNRDYAQFKVFSSMVNESEETLCTLRGLFGFDETHAIPLDEVESEDNIVRRFVTGAMSYGSISREAHESIAIAMNRLGGLSNSGEGGEDPARYIAEPNGDSRCSGIKQIASGRFGVTAEYLAHAKELQIKVAQGAKPGEGGQLPGPKVNAEIARVRHATPGVSLISPPPHHDIYSIEDLAELIFDLRNANPEARVSVKLVSEVGVGTVAAGVAKGGADMVLVSGHDGGTGASPLTSIKHAGMPWELGVAETHQTLVKNNLRDKIRLQADGQLKTGRDVVTAALLGAEEYGFATSVLIALGCIMARVCHKNSCPVGIATQDSELRKRFKGTPENIETFLRFVARETREYLAALGLRTLDEAIGRTDLLHIEHAVDYWKTRNLDFSAILRPEPLPVHARPGIHADIRPYDERFLPFCSPSMKHLRPMEATFTVANTDRAVGTRLSYYIARQYGHAGLPEGTITLNLRGTAGQSFGAFLAHGVKLVLTGQANDYLGKGLSGGTIVVNPFDNSPYPPCENIIAGNVLLYGATSGKAYIRGQVGERFAVRNSGADAVIEGAGDHCCEYMTGGCVVVLGPTGVNFGAGMSGGYAYVWDPDHLFDLRCNLDTIDLDPVEHPADIARLRALIETHADLTGSERARSILSDWDNALPNFVKVFPMEYRRILGEMTREDEEVSRREIHS</sequence>
<dbReference type="Pfam" id="PF04898">
    <property type="entry name" value="Glu_syn_central"/>
    <property type="match status" value="1"/>
</dbReference>
<gene>
    <name evidence="22" type="ORF">PYTT_0048</name>
</gene>